<dbReference type="PANTHER" id="PTHR30535:SF34">
    <property type="entry name" value="MOLYBDATE-BINDING PROTEIN MOLA"/>
    <property type="match status" value="1"/>
</dbReference>
<feature type="signal peptide" evidence="3">
    <location>
        <begin position="1"/>
        <end position="22"/>
    </location>
</feature>
<dbReference type="Pfam" id="PF01497">
    <property type="entry name" value="Peripla_BP_2"/>
    <property type="match status" value="1"/>
</dbReference>
<sequence length="301" mass="33647">MRRSWIIFCLQVFLIVNIVACATTINQQPQKSLTTPTQVVPKKSAKRVVALSTIAADIISQLDQSKLVGMTGSNLFNNNSRFQNIPRINEGRTPLNLEKVIALKPDLVVAPTGFYVQEMGKLQQLGIATYTYNLNSWEALQKLTQALAQLIAADPIPLINRYQSFLANKPNQQYSTLVLVSVKPILSPNKNSWAGDLLAKFKAENVTADLQGQSQFRGYVTLSPEKILQENPEVLILVNTPQPQSKTELLESWQKEPFWQQLQAIKNNRVYIFDYYGLVNAGSIDAIEATCKQLRLALSGQ</sequence>
<evidence type="ECO:0000256" key="3">
    <source>
        <dbReference type="SAM" id="SignalP"/>
    </source>
</evidence>
<dbReference type="PROSITE" id="PS50983">
    <property type="entry name" value="FE_B12_PBP"/>
    <property type="match status" value="1"/>
</dbReference>
<dbReference type="EMBL" id="MRCA01000007">
    <property type="protein sequence ID" value="OKH13203.1"/>
    <property type="molecule type" value="Genomic_DNA"/>
</dbReference>
<reference evidence="5 6" key="1">
    <citation type="submission" date="2016-11" db="EMBL/GenBank/DDBJ databases">
        <title>Draft Genome Sequences of Nine Cyanobacterial Strains from Diverse Habitats.</title>
        <authorList>
            <person name="Zhu T."/>
            <person name="Hou S."/>
            <person name="Lu X."/>
            <person name="Hess W.R."/>
        </authorList>
    </citation>
    <scope>NUCLEOTIDE SEQUENCE [LARGE SCALE GENOMIC DNA]</scope>
    <source>
        <strain evidence="5 6">NIES-592</strain>
    </source>
</reference>
<feature type="chain" id="PRO_5010539677" evidence="3">
    <location>
        <begin position="23"/>
        <end position="301"/>
    </location>
</feature>
<evidence type="ECO:0000256" key="1">
    <source>
        <dbReference type="ARBA" id="ARBA00008814"/>
    </source>
</evidence>
<dbReference type="InterPro" id="IPR050902">
    <property type="entry name" value="ABC_Transporter_SBP"/>
</dbReference>
<dbReference type="InterPro" id="IPR002491">
    <property type="entry name" value="ABC_transptr_periplasmic_BD"/>
</dbReference>
<keyword evidence="6" id="KW-1185">Reference proteome</keyword>
<dbReference type="NCBIfam" id="NF038402">
    <property type="entry name" value="TroA_like"/>
    <property type="match status" value="1"/>
</dbReference>
<feature type="domain" description="Fe/B12 periplasmic-binding" evidence="4">
    <location>
        <begin position="47"/>
        <end position="301"/>
    </location>
</feature>
<evidence type="ECO:0000313" key="6">
    <source>
        <dbReference type="Proteomes" id="UP000186391"/>
    </source>
</evidence>
<evidence type="ECO:0000256" key="2">
    <source>
        <dbReference type="ARBA" id="ARBA00022729"/>
    </source>
</evidence>
<accession>A0A1U7GXW6</accession>
<dbReference type="SUPFAM" id="SSF53807">
    <property type="entry name" value="Helical backbone' metal receptor"/>
    <property type="match status" value="1"/>
</dbReference>
<dbReference type="AlphaFoldDB" id="A0A1U7GXW6"/>
<dbReference type="Proteomes" id="UP000186391">
    <property type="component" value="Unassembled WGS sequence"/>
</dbReference>
<organism evidence="5 6">
    <name type="scientific">Fischerella major NIES-592</name>
    <dbReference type="NCBI Taxonomy" id="210994"/>
    <lineage>
        <taxon>Bacteria</taxon>
        <taxon>Bacillati</taxon>
        <taxon>Cyanobacteriota</taxon>
        <taxon>Cyanophyceae</taxon>
        <taxon>Nostocales</taxon>
        <taxon>Hapalosiphonaceae</taxon>
        <taxon>Fischerella</taxon>
    </lineage>
</organism>
<dbReference type="Gene3D" id="3.40.50.1980">
    <property type="entry name" value="Nitrogenase molybdenum iron protein domain"/>
    <property type="match status" value="2"/>
</dbReference>
<dbReference type="GO" id="GO:0071281">
    <property type="term" value="P:cellular response to iron ion"/>
    <property type="evidence" value="ECO:0007669"/>
    <property type="project" value="TreeGrafter"/>
</dbReference>
<comment type="similarity">
    <text evidence="1">Belongs to the bacterial solute-binding protein 8 family.</text>
</comment>
<keyword evidence="2 3" id="KW-0732">Signal</keyword>
<dbReference type="InterPro" id="IPR054828">
    <property type="entry name" value="Vit_B12_bind_prot"/>
</dbReference>
<name>A0A1U7GXW6_9CYAN</name>
<dbReference type="OrthoDB" id="418958at2"/>
<gene>
    <name evidence="5" type="ORF">NIES592_14070</name>
</gene>
<comment type="caution">
    <text evidence="5">The sequence shown here is derived from an EMBL/GenBank/DDBJ whole genome shotgun (WGS) entry which is preliminary data.</text>
</comment>
<evidence type="ECO:0000313" key="5">
    <source>
        <dbReference type="EMBL" id="OKH13203.1"/>
    </source>
</evidence>
<evidence type="ECO:0000259" key="4">
    <source>
        <dbReference type="PROSITE" id="PS50983"/>
    </source>
</evidence>
<proteinExistence type="inferred from homology"/>
<dbReference type="RefSeq" id="WP_073556078.1">
    <property type="nucleotide sequence ID" value="NZ_MRCA01000007.1"/>
</dbReference>
<dbReference type="PANTHER" id="PTHR30535">
    <property type="entry name" value="VITAMIN B12-BINDING PROTEIN"/>
    <property type="match status" value="1"/>
</dbReference>
<protein>
    <submittedName>
        <fullName evidence="5">Iron ABC transporter substrate-binding protein</fullName>
    </submittedName>
</protein>